<keyword evidence="4" id="KW-1185">Reference proteome</keyword>
<dbReference type="SUPFAM" id="SSF53167">
    <property type="entry name" value="Purine and uridine phosphorylases"/>
    <property type="match status" value="1"/>
</dbReference>
<dbReference type="GO" id="GO:0009116">
    <property type="term" value="P:nucleoside metabolic process"/>
    <property type="evidence" value="ECO:0007669"/>
    <property type="project" value="InterPro"/>
</dbReference>
<reference evidence="4" key="1">
    <citation type="journal article" date="2016" name="Genome Biol. Evol.">
        <title>Comparative 'omics' of the Fusarium fujikuroi species complex highlights differences in genetic potential and metabolite synthesis.</title>
        <authorList>
            <person name="Niehaus E.-M."/>
            <person name="Muensterkoetter M."/>
            <person name="Proctor R.H."/>
            <person name="Brown D.W."/>
            <person name="Sharon A."/>
            <person name="Idan Y."/>
            <person name="Oren-Young L."/>
            <person name="Sieber C.M."/>
            <person name="Novak O."/>
            <person name="Pencik A."/>
            <person name="Tarkowska D."/>
            <person name="Hromadova K."/>
            <person name="Freeman S."/>
            <person name="Maymon M."/>
            <person name="Elazar M."/>
            <person name="Youssef S.A."/>
            <person name="El-Shabrawy E.S.M."/>
            <person name="Shalaby A.B.A."/>
            <person name="Houterman P."/>
            <person name="Brock N.L."/>
            <person name="Burkhardt I."/>
            <person name="Tsavkelova E.A."/>
            <person name="Dickschat J.S."/>
            <person name="Galuszka P."/>
            <person name="Gueldener U."/>
            <person name="Tudzynski B."/>
        </authorList>
    </citation>
    <scope>NUCLEOTIDE SEQUENCE [LARGE SCALE GENOMIC DNA]</scope>
    <source>
        <strain evidence="4">MRC7560</strain>
    </source>
</reference>
<dbReference type="EMBL" id="FCQH01000009">
    <property type="protein sequence ID" value="CVK98123.1"/>
    <property type="molecule type" value="Genomic_DNA"/>
</dbReference>
<gene>
    <name evidence="3" type="ORF">FMAN_12216</name>
</gene>
<dbReference type="InterPro" id="IPR053137">
    <property type="entry name" value="NLR-like"/>
</dbReference>
<dbReference type="InterPro" id="IPR000845">
    <property type="entry name" value="Nucleoside_phosphorylase_d"/>
</dbReference>
<feature type="region of interest" description="Disordered" evidence="1">
    <location>
        <begin position="1"/>
        <end position="23"/>
    </location>
</feature>
<evidence type="ECO:0000256" key="1">
    <source>
        <dbReference type="SAM" id="MobiDB-lite"/>
    </source>
</evidence>
<protein>
    <submittedName>
        <fullName evidence="3">Related to nucleoside phosphorylase</fullName>
    </submittedName>
</protein>
<proteinExistence type="predicted"/>
<evidence type="ECO:0000313" key="4">
    <source>
        <dbReference type="Proteomes" id="UP000184255"/>
    </source>
</evidence>
<dbReference type="VEuPathDB" id="FungiDB:FMAN_12216"/>
<dbReference type="PANTHER" id="PTHR46082">
    <property type="entry name" value="ATP/GTP-BINDING PROTEIN-RELATED"/>
    <property type="match status" value="1"/>
</dbReference>
<comment type="caution">
    <text evidence="3">The sequence shown here is derived from an EMBL/GenBank/DDBJ whole genome shotgun (WGS) entry which is preliminary data.</text>
</comment>
<dbReference type="PANTHER" id="PTHR46082:SF11">
    <property type="entry name" value="AAA+ ATPASE DOMAIN-CONTAINING PROTEIN-RELATED"/>
    <property type="match status" value="1"/>
</dbReference>
<accession>A0A1L7TPM8</accession>
<name>A0A1L7TPM8_FUSMA</name>
<dbReference type="Proteomes" id="UP000184255">
    <property type="component" value="Unassembled WGS sequence"/>
</dbReference>
<evidence type="ECO:0000313" key="3">
    <source>
        <dbReference type="EMBL" id="CVK98123.1"/>
    </source>
</evidence>
<dbReference type="Gene3D" id="3.40.50.1580">
    <property type="entry name" value="Nucleoside phosphorylase domain"/>
    <property type="match status" value="1"/>
</dbReference>
<feature type="domain" description="Nucleoside phosphorylase" evidence="2">
    <location>
        <begin position="62"/>
        <end position="360"/>
    </location>
</feature>
<dbReference type="GO" id="GO:0003824">
    <property type="term" value="F:catalytic activity"/>
    <property type="evidence" value="ECO:0007669"/>
    <property type="project" value="InterPro"/>
</dbReference>
<dbReference type="Pfam" id="PF01048">
    <property type="entry name" value="PNP_UDP_1"/>
    <property type="match status" value="1"/>
</dbReference>
<sequence>MHLNSRSHRCAQGSGHASKSTASNINDNIASQPYLNTTLNFKHVKPAATVNENSPKPTEYTVGWICALPEEMAAAKGMLDEAFQAPRQGLLDENIYVVGRIAHLKTVIVCLPYGVAGTTSATRVAEHMRQTFTSLQYTLLVGVGGGIPSKKVDVRLGDVVISVPSPDSPGVVQYDYGKDVQNDRFVTTGHLNQPPARLLSAVSQLRSQEVSGSSGLTLSIAKSIARLQARYSNSERNWSYPGVSNDLLFNSGYNHEGEYVTCARCDADYLEERPRRESTQPKIHYGTIASANRVMRNGATRERLRLDKNALCVEMEAAGLMNNFPCLVIRGICDYADSHKNKDWQPYAAATAAAFAKELLSIMPKHI</sequence>
<organism evidence="3 4">
    <name type="scientific">Fusarium mangiferae</name>
    <name type="common">Mango malformation disease fungus</name>
    <dbReference type="NCBI Taxonomy" id="192010"/>
    <lineage>
        <taxon>Eukaryota</taxon>
        <taxon>Fungi</taxon>
        <taxon>Dikarya</taxon>
        <taxon>Ascomycota</taxon>
        <taxon>Pezizomycotina</taxon>
        <taxon>Sordariomycetes</taxon>
        <taxon>Hypocreomycetidae</taxon>
        <taxon>Hypocreales</taxon>
        <taxon>Nectriaceae</taxon>
        <taxon>Fusarium</taxon>
        <taxon>Fusarium fujikuroi species complex</taxon>
    </lineage>
</organism>
<dbReference type="GeneID" id="65091466"/>
<evidence type="ECO:0000259" key="2">
    <source>
        <dbReference type="Pfam" id="PF01048"/>
    </source>
</evidence>
<dbReference type="InterPro" id="IPR035994">
    <property type="entry name" value="Nucleoside_phosphorylase_sf"/>
</dbReference>
<dbReference type="AlphaFoldDB" id="A0A1L7TPM8"/>
<dbReference type="RefSeq" id="XP_041684962.1">
    <property type="nucleotide sequence ID" value="XM_041834727.1"/>
</dbReference>